<evidence type="ECO:0000256" key="1">
    <source>
        <dbReference type="SAM" id="SignalP"/>
    </source>
</evidence>
<dbReference type="RefSeq" id="XP_007415025.1">
    <property type="nucleotide sequence ID" value="XM_007414963.1"/>
</dbReference>
<dbReference type="PANTHER" id="PTHR35192">
    <property type="entry name" value="PROTEIN, PUTATIVE-RELATED"/>
    <property type="match status" value="1"/>
</dbReference>
<feature type="signal peptide" evidence="1">
    <location>
        <begin position="1"/>
        <end position="20"/>
    </location>
</feature>
<sequence>MNRYTIVAVFIGSLMANAMAKSYKANFDSVNSQMSELYQHIGDVQAIASSSGHSEIQKKCSEAKDALDFAQSSWQQISTTYINRPWLASENSLSSTIKSRLSDCGNILKEIQEHSDVQSNTNAYSRTVQACQTIYTKCVSSCDGIWDWQPPSPQPSGSSNRKLRRSLYGEQVPACPNNETACPISHLSLGFECIDTNLELASCGGCVTKGEGENCLSITGAAGVGCLEGKCVVFSAESGYYLGQQGRPLRRRRML</sequence>
<feature type="chain" id="PRO_5003315677" description="Protein CPL1-like domain-containing protein" evidence="1">
    <location>
        <begin position="21"/>
        <end position="255"/>
    </location>
</feature>
<accession>F4S0Z9</accession>
<name>F4S0Z9_MELLP</name>
<dbReference type="Pfam" id="PF21671">
    <property type="entry name" value="CPL1-like"/>
    <property type="match status" value="1"/>
</dbReference>
<dbReference type="InterPro" id="IPR048661">
    <property type="entry name" value="CPL1-like"/>
</dbReference>
<dbReference type="STRING" id="747676.F4S0Z9"/>
<keyword evidence="1" id="KW-0732">Signal</keyword>
<dbReference type="Proteomes" id="UP000001072">
    <property type="component" value="Unassembled WGS sequence"/>
</dbReference>
<dbReference type="InParanoid" id="F4S0Z9"/>
<evidence type="ECO:0000313" key="3">
    <source>
        <dbReference type="EMBL" id="EGG01680.1"/>
    </source>
</evidence>
<organism evidence="4">
    <name type="scientific">Melampsora larici-populina (strain 98AG31 / pathotype 3-4-7)</name>
    <name type="common">Poplar leaf rust fungus</name>
    <dbReference type="NCBI Taxonomy" id="747676"/>
    <lineage>
        <taxon>Eukaryota</taxon>
        <taxon>Fungi</taxon>
        <taxon>Dikarya</taxon>
        <taxon>Basidiomycota</taxon>
        <taxon>Pucciniomycotina</taxon>
        <taxon>Pucciniomycetes</taxon>
        <taxon>Pucciniales</taxon>
        <taxon>Melampsoraceae</taxon>
        <taxon>Melampsora</taxon>
    </lineage>
</organism>
<dbReference type="AlphaFoldDB" id="F4S0Z9"/>
<keyword evidence="4" id="KW-1185">Reference proteome</keyword>
<proteinExistence type="predicted"/>
<dbReference type="HOGENOM" id="CLU_1090206_0_0_1"/>
<dbReference type="GeneID" id="18932237"/>
<dbReference type="VEuPathDB" id="FungiDB:MELLADRAFT_72934"/>
<gene>
    <name evidence="3" type="ORF">MELLADRAFT_72934</name>
</gene>
<dbReference type="OrthoDB" id="439917at2759"/>
<dbReference type="PANTHER" id="PTHR35192:SF2">
    <property type="entry name" value="APPLE DOMAIN-CONTAINING PROTEIN"/>
    <property type="match status" value="1"/>
</dbReference>
<dbReference type="KEGG" id="mlr:MELLADRAFT_72934"/>
<protein>
    <recommendedName>
        <fullName evidence="2">Protein CPL1-like domain-containing protein</fullName>
    </recommendedName>
</protein>
<feature type="domain" description="Protein CPL1-like" evidence="2">
    <location>
        <begin position="191"/>
        <end position="246"/>
    </location>
</feature>
<dbReference type="EMBL" id="GL883136">
    <property type="protein sequence ID" value="EGG01680.1"/>
    <property type="molecule type" value="Genomic_DNA"/>
</dbReference>
<dbReference type="InterPro" id="IPR038955">
    <property type="entry name" value="PriA/CPL1_fungi"/>
</dbReference>
<evidence type="ECO:0000313" key="4">
    <source>
        <dbReference type="Proteomes" id="UP000001072"/>
    </source>
</evidence>
<reference evidence="4" key="1">
    <citation type="journal article" date="2011" name="Proc. Natl. Acad. Sci. U.S.A.">
        <title>Obligate biotrophy features unraveled by the genomic analysis of rust fungi.</title>
        <authorList>
            <person name="Duplessis S."/>
            <person name="Cuomo C.A."/>
            <person name="Lin Y.-C."/>
            <person name="Aerts A."/>
            <person name="Tisserant E."/>
            <person name="Veneault-Fourrey C."/>
            <person name="Joly D.L."/>
            <person name="Hacquard S."/>
            <person name="Amselem J."/>
            <person name="Cantarel B.L."/>
            <person name="Chiu R."/>
            <person name="Coutinho P.M."/>
            <person name="Feau N."/>
            <person name="Field M."/>
            <person name="Frey P."/>
            <person name="Gelhaye E."/>
            <person name="Goldberg J."/>
            <person name="Grabherr M.G."/>
            <person name="Kodira C.D."/>
            <person name="Kohler A."/>
            <person name="Kuees U."/>
            <person name="Lindquist E.A."/>
            <person name="Lucas S.M."/>
            <person name="Mago R."/>
            <person name="Mauceli E."/>
            <person name="Morin E."/>
            <person name="Murat C."/>
            <person name="Pangilinan J.L."/>
            <person name="Park R."/>
            <person name="Pearson M."/>
            <person name="Quesneville H."/>
            <person name="Rouhier N."/>
            <person name="Sakthikumar S."/>
            <person name="Salamov A.A."/>
            <person name="Schmutz J."/>
            <person name="Selles B."/>
            <person name="Shapiro H."/>
            <person name="Tanguay P."/>
            <person name="Tuskan G.A."/>
            <person name="Henrissat B."/>
            <person name="Van de Peer Y."/>
            <person name="Rouze P."/>
            <person name="Ellis J.G."/>
            <person name="Dodds P.N."/>
            <person name="Schein J.E."/>
            <person name="Zhong S."/>
            <person name="Hamelin R.C."/>
            <person name="Grigoriev I.V."/>
            <person name="Szabo L.J."/>
            <person name="Martin F."/>
        </authorList>
    </citation>
    <scope>NUCLEOTIDE SEQUENCE [LARGE SCALE GENOMIC DNA]</scope>
    <source>
        <strain evidence="4">98AG31 / pathotype 3-4-7</strain>
    </source>
</reference>
<evidence type="ECO:0000259" key="2">
    <source>
        <dbReference type="Pfam" id="PF21671"/>
    </source>
</evidence>